<proteinExistence type="inferred from homology"/>
<dbReference type="AlphaFoldDB" id="A0A074X7K1"/>
<reference evidence="9 10" key="1">
    <citation type="journal article" date="2014" name="BMC Genomics">
        <title>Genome sequencing of four Aureobasidium pullulans varieties: biotechnological potential, stress tolerance, and description of new species.</title>
        <authorList>
            <person name="Gostin Ar C."/>
            <person name="Ohm R.A."/>
            <person name="Kogej T."/>
            <person name="Sonjak S."/>
            <person name="Turk M."/>
            <person name="Zajc J."/>
            <person name="Zalar P."/>
            <person name="Grube M."/>
            <person name="Sun H."/>
            <person name="Han J."/>
            <person name="Sharma A."/>
            <person name="Chiniquy J."/>
            <person name="Ngan C.Y."/>
            <person name="Lipzen A."/>
            <person name="Barry K."/>
            <person name="Grigoriev I.V."/>
            <person name="Gunde-Cimerman N."/>
        </authorList>
    </citation>
    <scope>NUCLEOTIDE SEQUENCE [LARGE SCALE GENOMIC DNA]</scope>
    <source>
        <strain evidence="9 10">EXF-150</strain>
    </source>
</reference>
<keyword evidence="2 6" id="KW-0378">Hydrolase</keyword>
<evidence type="ECO:0000256" key="2">
    <source>
        <dbReference type="ARBA" id="ARBA00022801"/>
    </source>
</evidence>
<feature type="chain" id="PRO_5001703556" evidence="7">
    <location>
        <begin position="20"/>
        <end position="573"/>
    </location>
</feature>
<dbReference type="EMBL" id="KL584992">
    <property type="protein sequence ID" value="KEQ81368.1"/>
    <property type="molecule type" value="Genomic_DNA"/>
</dbReference>
<feature type="active site" description="Proton donor" evidence="4">
    <location>
        <position position="216"/>
    </location>
</feature>
<dbReference type="InterPro" id="IPR013320">
    <property type="entry name" value="ConA-like_dom_sf"/>
</dbReference>
<feature type="domain" description="Beta-xylosidase C-terminal Concanavalin A-like" evidence="8">
    <location>
        <begin position="362"/>
        <end position="565"/>
    </location>
</feature>
<accession>A0A074X7K1</accession>
<dbReference type="SUPFAM" id="SSF49899">
    <property type="entry name" value="Concanavalin A-like lectins/glucanases"/>
    <property type="match status" value="1"/>
</dbReference>
<feature type="active site" description="Proton acceptor" evidence="4">
    <location>
        <position position="39"/>
    </location>
</feature>
<gene>
    <name evidence="9" type="ORF">M438DRAFT_383595</name>
</gene>
<keyword evidence="3 6" id="KW-0326">Glycosidase</keyword>
<dbReference type="InterPro" id="IPR041542">
    <property type="entry name" value="GH43_C2"/>
</dbReference>
<dbReference type="Gene3D" id="2.60.120.200">
    <property type="match status" value="1"/>
</dbReference>
<dbReference type="Proteomes" id="UP000030706">
    <property type="component" value="Unassembled WGS sequence"/>
</dbReference>
<dbReference type="SUPFAM" id="SSF75005">
    <property type="entry name" value="Arabinanase/levansucrase/invertase"/>
    <property type="match status" value="1"/>
</dbReference>
<dbReference type="PANTHER" id="PTHR42812:SF17">
    <property type="entry name" value="BETA-XYLOSIDASE C-TERMINAL CONCANAVALIN A-LIKE DOMAIN-CONTAINING PROTEIN-RELATED"/>
    <property type="match status" value="1"/>
</dbReference>
<evidence type="ECO:0000259" key="8">
    <source>
        <dbReference type="Pfam" id="PF17851"/>
    </source>
</evidence>
<dbReference type="Pfam" id="PF17851">
    <property type="entry name" value="GH43_C2"/>
    <property type="match status" value="1"/>
</dbReference>
<dbReference type="PANTHER" id="PTHR42812">
    <property type="entry name" value="BETA-XYLOSIDASE"/>
    <property type="match status" value="1"/>
</dbReference>
<evidence type="ECO:0000256" key="6">
    <source>
        <dbReference type="RuleBase" id="RU361187"/>
    </source>
</evidence>
<dbReference type="Pfam" id="PF04616">
    <property type="entry name" value="Glyco_hydro_43"/>
    <property type="match status" value="1"/>
</dbReference>
<comment type="similarity">
    <text evidence="1 6">Belongs to the glycosyl hydrolase 43 family.</text>
</comment>
<protein>
    <submittedName>
        <fullName evidence="9">Glycoside hydrolase family 43 protein</fullName>
    </submittedName>
</protein>
<dbReference type="InterPro" id="IPR006710">
    <property type="entry name" value="Glyco_hydro_43"/>
</dbReference>
<name>A0A074X7K1_AURPU</name>
<evidence type="ECO:0000256" key="7">
    <source>
        <dbReference type="SAM" id="SignalP"/>
    </source>
</evidence>
<evidence type="ECO:0000256" key="3">
    <source>
        <dbReference type="ARBA" id="ARBA00023295"/>
    </source>
</evidence>
<dbReference type="GeneID" id="40751252"/>
<dbReference type="RefSeq" id="XP_029757555.1">
    <property type="nucleotide sequence ID" value="XM_029908946.1"/>
</dbReference>
<dbReference type="GO" id="GO:0005975">
    <property type="term" value="P:carbohydrate metabolic process"/>
    <property type="evidence" value="ECO:0007669"/>
    <property type="project" value="InterPro"/>
</dbReference>
<dbReference type="CDD" id="cd18833">
    <property type="entry name" value="GH43_PcXyl-like"/>
    <property type="match status" value="1"/>
</dbReference>
<sequence length="573" mass="63484">MVSALLASFFFGFNAFVAASCLASNTTYTNPILPGFHPDPSCIFVKEWDNTFFCASSSFEAFPGIPIHASKDLQNWKLIGNVFNRPEQLPDLAFTNRSTSGIWAPAIRYHDDTFWLVTTLVFDNKTQNDSSRWDNIIFKTQNPYNQSSWSIPVHFPFEGYDTSPFWDDDGKTCMTGSHAYRVSFGIWQKTIDFETGKLGPEPWIDLWNGTGGTAPEGPHIYKKDGWYYLMIAEGGTGLTHEETMARSRNINGPYTPYSKNPVLTNANTTQYFQTVGHADLFQDADGNWWGVALSTRSGPNYITYPMGRETVLTPVSWPEDDYPNFDPVRGTQSGPLPPVNKNISGQGQFVDDDDHITFAPGTSFPLHFVHWRFPDPSAYVISAPGHLNTLQLSPSLLNLTGHDGIYTGGEPQTLLARRQTDTLFTFSVDLEFTPTTMNEEAGVTVFLTQDHHMELGLVSLSNNGTSTPTLRFRAKSNIPVPQDVLSPVPANWTSDLHMEIKAFNLTHYAFSAGPAGKMSLMETIAYAPASLVSYGFTGTLVGVYNTLNGGGQGNGTKAYISNWNYQGQGQFLD</sequence>
<feature type="site" description="Important for catalytic activity, responsible for pKa modulation of the active site Glu and correct orientation of both the proton donor and substrate" evidence="5">
    <location>
        <position position="161"/>
    </location>
</feature>
<feature type="signal peptide" evidence="7">
    <location>
        <begin position="1"/>
        <end position="19"/>
    </location>
</feature>
<evidence type="ECO:0000313" key="10">
    <source>
        <dbReference type="Proteomes" id="UP000030706"/>
    </source>
</evidence>
<dbReference type="OrthoDB" id="408373at2759"/>
<evidence type="ECO:0000313" key="9">
    <source>
        <dbReference type="EMBL" id="KEQ81368.1"/>
    </source>
</evidence>
<dbReference type="InterPro" id="IPR051795">
    <property type="entry name" value="Glycosyl_Hydrlase_43"/>
</dbReference>
<keyword evidence="10" id="KW-1185">Reference proteome</keyword>
<dbReference type="GO" id="GO:0004553">
    <property type="term" value="F:hydrolase activity, hydrolyzing O-glycosyl compounds"/>
    <property type="evidence" value="ECO:0007669"/>
    <property type="project" value="InterPro"/>
</dbReference>
<organism evidence="9 10">
    <name type="scientific">Aureobasidium pullulans EXF-150</name>
    <dbReference type="NCBI Taxonomy" id="1043002"/>
    <lineage>
        <taxon>Eukaryota</taxon>
        <taxon>Fungi</taxon>
        <taxon>Dikarya</taxon>
        <taxon>Ascomycota</taxon>
        <taxon>Pezizomycotina</taxon>
        <taxon>Dothideomycetes</taxon>
        <taxon>Dothideomycetidae</taxon>
        <taxon>Dothideales</taxon>
        <taxon>Saccotheciaceae</taxon>
        <taxon>Aureobasidium</taxon>
    </lineage>
</organism>
<dbReference type="Gene3D" id="2.115.10.20">
    <property type="entry name" value="Glycosyl hydrolase domain, family 43"/>
    <property type="match status" value="1"/>
</dbReference>
<evidence type="ECO:0000256" key="5">
    <source>
        <dbReference type="PIRSR" id="PIRSR606710-2"/>
    </source>
</evidence>
<dbReference type="InterPro" id="IPR023296">
    <property type="entry name" value="Glyco_hydro_beta-prop_sf"/>
</dbReference>
<keyword evidence="7" id="KW-0732">Signal</keyword>
<evidence type="ECO:0000256" key="1">
    <source>
        <dbReference type="ARBA" id="ARBA00009865"/>
    </source>
</evidence>
<dbReference type="HOGENOM" id="CLU_016508_3_0_1"/>
<dbReference type="STRING" id="1043002.A0A074X7K1"/>
<evidence type="ECO:0000256" key="4">
    <source>
        <dbReference type="PIRSR" id="PIRSR606710-1"/>
    </source>
</evidence>